<gene>
    <name evidence="3" type="ORF">DAPPUDRAFT_112046</name>
</gene>
<dbReference type="AlphaFoldDB" id="E9HAT2"/>
<keyword evidence="4" id="KW-1185">Reference proteome</keyword>
<keyword evidence="2" id="KW-0472">Membrane</keyword>
<dbReference type="PhylomeDB" id="E9HAT2"/>
<organism evidence="3 4">
    <name type="scientific">Daphnia pulex</name>
    <name type="common">Water flea</name>
    <dbReference type="NCBI Taxonomy" id="6669"/>
    <lineage>
        <taxon>Eukaryota</taxon>
        <taxon>Metazoa</taxon>
        <taxon>Ecdysozoa</taxon>
        <taxon>Arthropoda</taxon>
        <taxon>Crustacea</taxon>
        <taxon>Branchiopoda</taxon>
        <taxon>Diplostraca</taxon>
        <taxon>Cladocera</taxon>
        <taxon>Anomopoda</taxon>
        <taxon>Daphniidae</taxon>
        <taxon>Daphnia</taxon>
    </lineage>
</organism>
<sequence>MNRPNEFTSAGYPSGDGAIVWQPVTMGPNGHPNNNVVTDGRKPAKYPGMPTIAINIFSACCILLGVASIGVQIAALVIYAEYVYNYVWFAADVAGTGILSGSFCVIAGSLGIASTKKRTKSLLVWAVVMSGLSVASSVAASILSGIAASNGIYYYCYSYVYPSSLCSTWLSLEWGLMGINVAVSIDSIVLLVLTSVSVCCGRRSNSTASNNQQGMFYGTSMGQQPVYFQPQPMQQQQPNYQMAYVPQQIQQQPPQMHLVAAPTAHQQPMQEKQAPVVQEQQSKADETLDVMVHPAK</sequence>
<feature type="transmembrane region" description="Helical" evidence="2">
    <location>
        <begin position="179"/>
        <end position="198"/>
    </location>
</feature>
<protein>
    <submittedName>
        <fullName evidence="3">Uncharacterized protein</fullName>
    </submittedName>
</protein>
<dbReference type="OrthoDB" id="6386526at2759"/>
<keyword evidence="2" id="KW-0812">Transmembrane</keyword>
<dbReference type="KEGG" id="dpx:DAPPUDRAFT_112046"/>
<keyword evidence="2" id="KW-1133">Transmembrane helix</keyword>
<evidence type="ECO:0000313" key="4">
    <source>
        <dbReference type="Proteomes" id="UP000000305"/>
    </source>
</evidence>
<dbReference type="InParanoid" id="E9HAT2"/>
<feature type="transmembrane region" description="Helical" evidence="2">
    <location>
        <begin position="52"/>
        <end position="80"/>
    </location>
</feature>
<dbReference type="InterPro" id="IPR030417">
    <property type="entry name" value="MS4A"/>
</dbReference>
<dbReference type="PANTHER" id="PTHR23320">
    <property type="entry name" value="MEMBRANE-SPANNING 4-DOMAINS SUBFAMILY A MS4A -RELATED"/>
    <property type="match status" value="1"/>
</dbReference>
<evidence type="ECO:0000256" key="2">
    <source>
        <dbReference type="SAM" id="Phobius"/>
    </source>
</evidence>
<feature type="region of interest" description="Disordered" evidence="1">
    <location>
        <begin position="258"/>
        <end position="296"/>
    </location>
</feature>
<reference evidence="3 4" key="1">
    <citation type="journal article" date="2011" name="Science">
        <title>The ecoresponsive genome of Daphnia pulex.</title>
        <authorList>
            <person name="Colbourne J.K."/>
            <person name="Pfrender M.E."/>
            <person name="Gilbert D."/>
            <person name="Thomas W.K."/>
            <person name="Tucker A."/>
            <person name="Oakley T.H."/>
            <person name="Tokishita S."/>
            <person name="Aerts A."/>
            <person name="Arnold G.J."/>
            <person name="Basu M.K."/>
            <person name="Bauer D.J."/>
            <person name="Caceres C.E."/>
            <person name="Carmel L."/>
            <person name="Casola C."/>
            <person name="Choi J.H."/>
            <person name="Detter J.C."/>
            <person name="Dong Q."/>
            <person name="Dusheyko S."/>
            <person name="Eads B.D."/>
            <person name="Frohlich T."/>
            <person name="Geiler-Samerotte K.A."/>
            <person name="Gerlach D."/>
            <person name="Hatcher P."/>
            <person name="Jogdeo S."/>
            <person name="Krijgsveld J."/>
            <person name="Kriventseva E.V."/>
            <person name="Kultz D."/>
            <person name="Laforsch C."/>
            <person name="Lindquist E."/>
            <person name="Lopez J."/>
            <person name="Manak J.R."/>
            <person name="Muller J."/>
            <person name="Pangilinan J."/>
            <person name="Patwardhan R.P."/>
            <person name="Pitluck S."/>
            <person name="Pritham E.J."/>
            <person name="Rechtsteiner A."/>
            <person name="Rho M."/>
            <person name="Rogozin I.B."/>
            <person name="Sakarya O."/>
            <person name="Salamov A."/>
            <person name="Schaack S."/>
            <person name="Shapiro H."/>
            <person name="Shiga Y."/>
            <person name="Skalitzky C."/>
            <person name="Smith Z."/>
            <person name="Souvorov A."/>
            <person name="Sung W."/>
            <person name="Tang Z."/>
            <person name="Tsuchiya D."/>
            <person name="Tu H."/>
            <person name="Vos H."/>
            <person name="Wang M."/>
            <person name="Wolf Y.I."/>
            <person name="Yamagata H."/>
            <person name="Yamada T."/>
            <person name="Ye Y."/>
            <person name="Shaw J.R."/>
            <person name="Andrews J."/>
            <person name="Crease T.J."/>
            <person name="Tang H."/>
            <person name="Lucas S.M."/>
            <person name="Robertson H.M."/>
            <person name="Bork P."/>
            <person name="Koonin E.V."/>
            <person name="Zdobnov E.M."/>
            <person name="Grigoriev I.V."/>
            <person name="Lynch M."/>
            <person name="Boore J.L."/>
        </authorList>
    </citation>
    <scope>NUCLEOTIDE SEQUENCE [LARGE SCALE GENOMIC DNA]</scope>
</reference>
<feature type="transmembrane region" description="Helical" evidence="2">
    <location>
        <begin position="122"/>
        <end position="146"/>
    </location>
</feature>
<name>E9HAT2_DAPPU</name>
<proteinExistence type="predicted"/>
<dbReference type="PANTHER" id="PTHR23320:SF173">
    <property type="entry name" value="MARVEL DOMAIN-CONTAINING PROTEIN-RELATED"/>
    <property type="match status" value="1"/>
</dbReference>
<evidence type="ECO:0000256" key="1">
    <source>
        <dbReference type="SAM" id="MobiDB-lite"/>
    </source>
</evidence>
<feature type="transmembrane region" description="Helical" evidence="2">
    <location>
        <begin position="86"/>
        <end position="110"/>
    </location>
</feature>
<dbReference type="Proteomes" id="UP000000305">
    <property type="component" value="Unassembled WGS sequence"/>
</dbReference>
<accession>E9HAT2</accession>
<evidence type="ECO:0000313" key="3">
    <source>
        <dbReference type="EMBL" id="EFX71163.1"/>
    </source>
</evidence>
<dbReference type="HOGENOM" id="CLU_940941_0_0_1"/>
<dbReference type="EMBL" id="GL732613">
    <property type="protein sequence ID" value="EFX71163.1"/>
    <property type="molecule type" value="Genomic_DNA"/>
</dbReference>